<dbReference type="EMBL" id="MJUW02000024">
    <property type="protein sequence ID" value="OQD46687.1"/>
    <property type="molecule type" value="Genomic_DNA"/>
</dbReference>
<proteinExistence type="predicted"/>
<comment type="caution">
    <text evidence="1">The sequence shown here is derived from an EMBL/GenBank/DDBJ whole genome shotgun (WGS) entry which is preliminary data.</text>
</comment>
<dbReference type="Gene3D" id="3.40.50.300">
    <property type="entry name" value="P-loop containing nucleotide triphosphate hydrolases"/>
    <property type="match status" value="1"/>
</dbReference>
<gene>
    <name evidence="1" type="ORF">BIY37_02055</name>
</gene>
<reference evidence="1 2" key="1">
    <citation type="journal article" date="2016" name="Genome Announc.">
        <title>Draft Genome Sequence of the Anaerobic Ammonium-Oxidizing Bacterium 'Candidatus Brocadia sp. 40'.</title>
        <authorList>
            <person name="Ali M."/>
            <person name="Haroon M.F."/>
            <person name="Narita Y."/>
            <person name="Zhang L."/>
            <person name="Rangel Shaw D."/>
            <person name="Okabe S."/>
            <person name="Saikaly P.E."/>
        </authorList>
    </citation>
    <scope>NUCLEOTIDE SEQUENCE [LARGE SCALE GENOMIC DNA]</scope>
    <source>
        <strain evidence="1 2">40</strain>
    </source>
</reference>
<accession>A0A1V6M2T7</accession>
<evidence type="ECO:0000313" key="1">
    <source>
        <dbReference type="EMBL" id="OQD46687.1"/>
    </source>
</evidence>
<dbReference type="AlphaFoldDB" id="A0A1V6M2T7"/>
<dbReference type="InterPro" id="IPR027417">
    <property type="entry name" value="P-loop_NTPase"/>
</dbReference>
<keyword evidence="2" id="KW-1185">Reference proteome</keyword>
<dbReference type="Proteomes" id="UP000242219">
    <property type="component" value="Unassembled WGS sequence"/>
</dbReference>
<sequence length="357" mass="40201">MKVTMVGISGSGKTTYMSSLYETLGDAGQNDAGFCLAPRSMQPFDKAILSIGDFSRFSLADTFSWPDGTQQTTVWPFTVFYNSKPVTYFDWIDYRGGILTEITDIPDSNDTSEITKSEISDLASHIELSNAVILVVDAFVLTYYSNIKEARHRSGARRIHEIFTTYSRVYPNRNLTFVIMLTKADTVDSKWKSDNYAPLIERGLEVFNQMVSLCKQNPDWQGGIVPVSAVGEGNAKRTVVPTGDVMHPFKSEDKIIGFPAPLNAEHVLFYCLGQTLKQMKVEAHKSIKQREKELSEVLKKAGLVNKIWSLITRKPDAESIARAILEEKNKDYEVLSQFEPHIEPLLNKALERVRRIA</sequence>
<organism evidence="1 2">
    <name type="scientific">Candidatus Brocadia sapporoensis</name>
    <dbReference type="NCBI Taxonomy" id="392547"/>
    <lineage>
        <taxon>Bacteria</taxon>
        <taxon>Pseudomonadati</taxon>
        <taxon>Planctomycetota</taxon>
        <taxon>Candidatus Brocadiia</taxon>
        <taxon>Candidatus Brocadiales</taxon>
        <taxon>Candidatus Brocadiaceae</taxon>
        <taxon>Candidatus Brocadia</taxon>
    </lineage>
</organism>
<dbReference type="RefSeq" id="WP_070066182.1">
    <property type="nucleotide sequence ID" value="NZ_MJUW02000024.1"/>
</dbReference>
<protein>
    <submittedName>
        <fullName evidence="1">Uncharacterized protein</fullName>
    </submittedName>
</protein>
<name>A0A1V6M2T7_9BACT</name>
<dbReference type="SUPFAM" id="SSF52540">
    <property type="entry name" value="P-loop containing nucleoside triphosphate hydrolases"/>
    <property type="match status" value="1"/>
</dbReference>
<evidence type="ECO:0000313" key="2">
    <source>
        <dbReference type="Proteomes" id="UP000242219"/>
    </source>
</evidence>